<evidence type="ECO:0000313" key="1">
    <source>
        <dbReference type="EMBL" id="KKL89899.1"/>
    </source>
</evidence>
<gene>
    <name evidence="1" type="ORF">LCGC14_1910080</name>
</gene>
<reference evidence="1" key="1">
    <citation type="journal article" date="2015" name="Nature">
        <title>Complex archaea that bridge the gap between prokaryotes and eukaryotes.</title>
        <authorList>
            <person name="Spang A."/>
            <person name="Saw J.H."/>
            <person name="Jorgensen S.L."/>
            <person name="Zaremba-Niedzwiedzka K."/>
            <person name="Martijn J."/>
            <person name="Lind A.E."/>
            <person name="van Eijk R."/>
            <person name="Schleper C."/>
            <person name="Guy L."/>
            <person name="Ettema T.J."/>
        </authorList>
    </citation>
    <scope>NUCLEOTIDE SEQUENCE</scope>
</reference>
<evidence type="ECO:0008006" key="2">
    <source>
        <dbReference type="Google" id="ProtNLM"/>
    </source>
</evidence>
<name>A0A0F9FTW4_9ZZZZ</name>
<accession>A0A0F9FTW4</accession>
<protein>
    <recommendedName>
        <fullName evidence="2">Ferrous iron transporter FeoA domain-containing protein</fullName>
    </recommendedName>
</protein>
<comment type="caution">
    <text evidence="1">The sequence shown here is derived from an EMBL/GenBank/DDBJ whole genome shotgun (WGS) entry which is preliminary data.</text>
</comment>
<sequence length="82" mass="9588">MFKEGDTIRIVRVDTDSEIVERHYRPLIGKIGTILKIYTSDFSFRDNIRIKLENCFVKTLCVNETEIELIGCNPNSKIIVRR</sequence>
<organism evidence="1">
    <name type="scientific">marine sediment metagenome</name>
    <dbReference type="NCBI Taxonomy" id="412755"/>
    <lineage>
        <taxon>unclassified sequences</taxon>
        <taxon>metagenomes</taxon>
        <taxon>ecological metagenomes</taxon>
    </lineage>
</organism>
<proteinExistence type="predicted"/>
<dbReference type="EMBL" id="LAZR01020159">
    <property type="protein sequence ID" value="KKL89899.1"/>
    <property type="molecule type" value="Genomic_DNA"/>
</dbReference>
<dbReference type="AlphaFoldDB" id="A0A0F9FTW4"/>